<feature type="region of interest" description="Disordered" evidence="3">
    <location>
        <begin position="128"/>
        <end position="203"/>
    </location>
</feature>
<feature type="region of interest" description="Disordered" evidence="3">
    <location>
        <begin position="563"/>
        <end position="604"/>
    </location>
</feature>
<proteinExistence type="inferred from homology"/>
<keyword evidence="2" id="KW-0131">Cell cycle</keyword>
<accession>A0A448YX17</accession>
<organism evidence="4 5">
    <name type="scientific">Pseudo-nitzschia multistriata</name>
    <dbReference type="NCBI Taxonomy" id="183589"/>
    <lineage>
        <taxon>Eukaryota</taxon>
        <taxon>Sar</taxon>
        <taxon>Stramenopiles</taxon>
        <taxon>Ochrophyta</taxon>
        <taxon>Bacillariophyta</taxon>
        <taxon>Bacillariophyceae</taxon>
        <taxon>Bacillariophycidae</taxon>
        <taxon>Bacillariales</taxon>
        <taxon>Bacillariaceae</taxon>
        <taxon>Pseudo-nitzschia</taxon>
    </lineage>
</organism>
<dbReference type="GO" id="GO:0019888">
    <property type="term" value="F:protein phosphatase regulator activity"/>
    <property type="evidence" value="ECO:0007669"/>
    <property type="project" value="TreeGrafter"/>
</dbReference>
<feature type="region of interest" description="Disordered" evidence="3">
    <location>
        <begin position="238"/>
        <end position="282"/>
    </location>
</feature>
<evidence type="ECO:0000256" key="1">
    <source>
        <dbReference type="ARBA" id="ARBA00006180"/>
    </source>
</evidence>
<dbReference type="AlphaFoldDB" id="A0A448YX17"/>
<feature type="non-terminal residue" evidence="4">
    <location>
        <position position="635"/>
    </location>
</feature>
<gene>
    <name evidence="4" type="ORF">PSNMU_V1.4_AUG-EV-PASAV3_0010310</name>
</gene>
<dbReference type="Proteomes" id="UP000291116">
    <property type="component" value="Unassembled WGS sequence"/>
</dbReference>
<dbReference type="OrthoDB" id="295029at2759"/>
<dbReference type="InterPro" id="IPR007587">
    <property type="entry name" value="SAPS"/>
</dbReference>
<reference evidence="4 5" key="1">
    <citation type="submission" date="2019-01" db="EMBL/GenBank/DDBJ databases">
        <authorList>
            <person name="Ferrante I. M."/>
        </authorList>
    </citation>
    <scope>NUCLEOTIDE SEQUENCE [LARGE SCALE GENOMIC DNA]</scope>
    <source>
        <strain evidence="4 5">B856</strain>
    </source>
</reference>
<dbReference type="GO" id="GO:0019903">
    <property type="term" value="F:protein phosphatase binding"/>
    <property type="evidence" value="ECO:0007669"/>
    <property type="project" value="InterPro"/>
</dbReference>
<sequence length="635" mass="67749">MSSLLDAAGLSNGGGDIWCTGGIGGLTFDSPLRDLLDSGEYTLEEILAEDELLQELRGINPQLIDFFSTEEAVSGLVQYMVLSPSRREGVLREAAAKAEARTDANVDVNAAADVDANANVNANANANANANQSASSQSGAADEGPNGGEKEGENGEGSGNQDKDRGNNGNTTEAAKEPGKWLQGEEFFGDDTPRQPPKTRQEQEDDLHFRFPYMACEVISCELKGITDLIMDGFVPLLDTSGDENEDQDDDQDDEHQNQNENENGHPTRAQPASKSANGSAPLLALPSASDLLGESDARGRRILDLLFSMFYEREGPGEASGERTTGSTHERGRPVVIDDYRAGYFEKVLSVLIKHRPNDVAEYLNDGGGRGRETLMAAMFDHLYSHSLLQVVQHLLMPTHGLLPQEEGEEQHDDHENECGDLFHDPLDEALGEPLVPFRCNWSESGPALEMLLECLVGKDENNNENDENDDDNDRGLDLCRNASEVLITIIQNSPLTSRTMCTLTSDPVLEKLVEASSKGPCAGAAFGRHDSRLTCAMNVLESLVLQLGGYGSVGTVVPCPGGSGGDGGGDESAPLGNGGGAAGAKGGSPPPEPRCAGPDTLTKHLPLLLDSLEGLLTHPGAERWVSPMQFSGK</sequence>
<feature type="compositionally biased region" description="Acidic residues" evidence="3">
    <location>
        <begin position="241"/>
        <end position="254"/>
    </location>
</feature>
<dbReference type="PANTHER" id="PTHR12634">
    <property type="entry name" value="SIT4 YEAST -ASSOCIATING PROTEIN-RELATED"/>
    <property type="match status" value="1"/>
</dbReference>
<evidence type="ECO:0000313" key="4">
    <source>
        <dbReference type="EMBL" id="VEU34328.1"/>
    </source>
</evidence>
<evidence type="ECO:0000256" key="2">
    <source>
        <dbReference type="ARBA" id="ARBA00023306"/>
    </source>
</evidence>
<dbReference type="PANTHER" id="PTHR12634:SF8">
    <property type="entry name" value="FIERY MOUNTAIN, ISOFORM D"/>
    <property type="match status" value="1"/>
</dbReference>
<feature type="compositionally biased region" description="Basic and acidic residues" evidence="3">
    <location>
        <begin position="255"/>
        <end position="266"/>
    </location>
</feature>
<comment type="similarity">
    <text evidence="1">Belongs to the SAPS family.</text>
</comment>
<keyword evidence="5" id="KW-1185">Reference proteome</keyword>
<name>A0A448YX17_9STRA</name>
<protein>
    <submittedName>
        <fullName evidence="4">Uncharacterized protein</fullName>
    </submittedName>
</protein>
<feature type="compositionally biased region" description="Gly residues" evidence="3">
    <location>
        <begin position="578"/>
        <end position="588"/>
    </location>
</feature>
<evidence type="ECO:0000256" key="3">
    <source>
        <dbReference type="SAM" id="MobiDB-lite"/>
    </source>
</evidence>
<evidence type="ECO:0000313" key="5">
    <source>
        <dbReference type="Proteomes" id="UP000291116"/>
    </source>
</evidence>
<dbReference type="EMBL" id="CAACVS010000025">
    <property type="protein sequence ID" value="VEU34328.1"/>
    <property type="molecule type" value="Genomic_DNA"/>
</dbReference>